<dbReference type="PANTHER" id="PTHR38011">
    <property type="entry name" value="DIHYDROFOLATE REDUCTASE FAMILY PROTEIN (AFU_ORTHOLOGUE AFUA_8G06820)"/>
    <property type="match status" value="1"/>
</dbReference>
<gene>
    <name evidence="5" type="ORF">LEA_17620</name>
</gene>
<comment type="caution">
    <text evidence="5">The sequence shown here is derived from an EMBL/GenBank/DDBJ whole genome shotgun (WGS) entry which is preliminary data.</text>
</comment>
<dbReference type="Pfam" id="PF01872">
    <property type="entry name" value="RibD_C"/>
    <property type="match status" value="1"/>
</dbReference>
<feature type="domain" description="Bacterial bifunctional deaminase-reductase C-terminal" evidence="4">
    <location>
        <begin position="4"/>
        <end position="171"/>
    </location>
</feature>
<keyword evidence="2" id="KW-0521">NADP</keyword>
<dbReference type="PANTHER" id="PTHR38011:SF7">
    <property type="entry name" value="2,5-DIAMINO-6-RIBOSYLAMINO-4(3H)-PYRIMIDINONE 5'-PHOSPHATE REDUCTASE"/>
    <property type="match status" value="1"/>
</dbReference>
<evidence type="ECO:0000256" key="3">
    <source>
        <dbReference type="ARBA" id="ARBA00023002"/>
    </source>
</evidence>
<organism evidence="5">
    <name type="scientific">human gut metagenome</name>
    <dbReference type="NCBI Taxonomy" id="408170"/>
    <lineage>
        <taxon>unclassified sequences</taxon>
        <taxon>metagenomes</taxon>
        <taxon>organismal metagenomes</taxon>
    </lineage>
</organism>
<dbReference type="SUPFAM" id="SSF53597">
    <property type="entry name" value="Dihydrofolate reductase-like"/>
    <property type="match status" value="1"/>
</dbReference>
<keyword evidence="3" id="KW-0560">Oxidoreductase</keyword>
<protein>
    <submittedName>
        <fullName evidence="5">Deaminase-reductase domain-containing protein</fullName>
    </submittedName>
</protein>
<evidence type="ECO:0000313" key="5">
    <source>
        <dbReference type="EMBL" id="EKC51004.1"/>
    </source>
</evidence>
<name>K1S699_9ZZZZ</name>
<evidence type="ECO:0000256" key="1">
    <source>
        <dbReference type="ARBA" id="ARBA00005104"/>
    </source>
</evidence>
<dbReference type="InterPro" id="IPR002734">
    <property type="entry name" value="RibDG_C"/>
</dbReference>
<dbReference type="AlphaFoldDB" id="K1S699"/>
<comment type="pathway">
    <text evidence="1">Cofactor biosynthesis; riboflavin biosynthesis.</text>
</comment>
<dbReference type="GO" id="GO:0009231">
    <property type="term" value="P:riboflavin biosynthetic process"/>
    <property type="evidence" value="ECO:0007669"/>
    <property type="project" value="InterPro"/>
</dbReference>
<dbReference type="GO" id="GO:0008703">
    <property type="term" value="F:5-amino-6-(5-phosphoribosylamino)uracil reductase activity"/>
    <property type="evidence" value="ECO:0007669"/>
    <property type="project" value="InterPro"/>
</dbReference>
<dbReference type="InterPro" id="IPR050765">
    <property type="entry name" value="Riboflavin_Biosynth_HTPR"/>
</dbReference>
<proteinExistence type="predicted"/>
<dbReference type="InterPro" id="IPR024072">
    <property type="entry name" value="DHFR-like_dom_sf"/>
</dbReference>
<feature type="non-terminal residue" evidence="5">
    <location>
        <position position="172"/>
    </location>
</feature>
<sequence>MVASIDGRIDCAMVEKISGDEYCSTLEQLDCPTLLEGRVTMEHYYAAKEPFTPSANRPLGHSSVYVAEESDAYMVATDTSGRLRWNSNRIDDVPLVCITSEKAPEEYFEMLREQGISWIAVGEECIDLNRAMETLYCRFHVRRLALLGGGHINGGFLEAGLIDEVSLLLAPG</sequence>
<evidence type="ECO:0000259" key="4">
    <source>
        <dbReference type="Pfam" id="PF01872"/>
    </source>
</evidence>
<dbReference type="Gene3D" id="3.40.430.10">
    <property type="entry name" value="Dihydrofolate Reductase, subunit A"/>
    <property type="match status" value="1"/>
</dbReference>
<accession>K1S699</accession>
<evidence type="ECO:0000256" key="2">
    <source>
        <dbReference type="ARBA" id="ARBA00022857"/>
    </source>
</evidence>
<dbReference type="EMBL" id="AJWY01012064">
    <property type="protein sequence ID" value="EKC51004.1"/>
    <property type="molecule type" value="Genomic_DNA"/>
</dbReference>
<reference evidence="5" key="1">
    <citation type="journal article" date="2013" name="Environ. Microbiol.">
        <title>Microbiota from the distal guts of lean and obese adolescents exhibit partial functional redundancy besides clear differences in community structure.</title>
        <authorList>
            <person name="Ferrer M."/>
            <person name="Ruiz A."/>
            <person name="Lanza F."/>
            <person name="Haange S.B."/>
            <person name="Oberbach A."/>
            <person name="Till H."/>
            <person name="Bargiela R."/>
            <person name="Campoy C."/>
            <person name="Segura M.T."/>
            <person name="Richter M."/>
            <person name="von Bergen M."/>
            <person name="Seifert J."/>
            <person name="Suarez A."/>
        </authorList>
    </citation>
    <scope>NUCLEOTIDE SEQUENCE</scope>
</reference>